<name>A0A1J4MHL1_9CRYT</name>
<dbReference type="VEuPathDB" id="CryptoDB:cubi_03494"/>
<reference evidence="3 4" key="1">
    <citation type="submission" date="2016-10" db="EMBL/GenBank/DDBJ databases">
        <title>Reductive evolution of mitochondrial metabolism and differential evolution of invasion-related proteins in Cryptosporidium.</title>
        <authorList>
            <person name="Liu S."/>
            <person name="Roellig D.M."/>
            <person name="Guo Y."/>
            <person name="Li N."/>
            <person name="Frace M.A."/>
            <person name="Tang K."/>
            <person name="Zhang L."/>
            <person name="Feng Y."/>
            <person name="Xiao L."/>
        </authorList>
    </citation>
    <scope>NUCLEOTIDE SEQUENCE [LARGE SCALE GENOMIC DNA]</scope>
    <source>
        <strain evidence="3">39726</strain>
    </source>
</reference>
<evidence type="ECO:0000313" key="4">
    <source>
        <dbReference type="Proteomes" id="UP000186176"/>
    </source>
</evidence>
<keyword evidence="1" id="KW-0479">Metal-binding</keyword>
<dbReference type="OrthoDB" id="18412at2759"/>
<accession>A0A1J4MHL1</accession>
<comment type="caution">
    <text evidence="3">The sequence shown here is derived from an EMBL/GenBank/DDBJ whole genome shotgun (WGS) entry which is preliminary data.</text>
</comment>
<dbReference type="Proteomes" id="UP000186176">
    <property type="component" value="Unassembled WGS sequence"/>
</dbReference>
<protein>
    <recommendedName>
        <fullName evidence="2">HIT-type domain-containing protein</fullName>
    </recommendedName>
</protein>
<dbReference type="GeneID" id="39980286"/>
<keyword evidence="1" id="KW-0862">Zinc</keyword>
<evidence type="ECO:0000313" key="3">
    <source>
        <dbReference type="EMBL" id="OII73696.1"/>
    </source>
</evidence>
<dbReference type="AlphaFoldDB" id="A0A1J4MHL1"/>
<feature type="domain" description="HIT-type" evidence="2">
    <location>
        <begin position="18"/>
        <end position="51"/>
    </location>
</feature>
<dbReference type="EMBL" id="LRBP01000014">
    <property type="protein sequence ID" value="OII73696.1"/>
    <property type="molecule type" value="Genomic_DNA"/>
</dbReference>
<organism evidence="3 4">
    <name type="scientific">Cryptosporidium ubiquitum</name>
    <dbReference type="NCBI Taxonomy" id="857276"/>
    <lineage>
        <taxon>Eukaryota</taxon>
        <taxon>Sar</taxon>
        <taxon>Alveolata</taxon>
        <taxon>Apicomplexa</taxon>
        <taxon>Conoidasida</taxon>
        <taxon>Coccidia</taxon>
        <taxon>Eucoccidiorida</taxon>
        <taxon>Eimeriorina</taxon>
        <taxon>Cryptosporidiidae</taxon>
        <taxon>Cryptosporidium</taxon>
    </lineage>
</organism>
<keyword evidence="1" id="KW-0863">Zinc-finger</keyword>
<dbReference type="InterPro" id="IPR007529">
    <property type="entry name" value="Znf_HIT"/>
</dbReference>
<dbReference type="SUPFAM" id="SSF144232">
    <property type="entry name" value="HIT/MYND zinc finger-like"/>
    <property type="match status" value="1"/>
</dbReference>
<evidence type="ECO:0000259" key="2">
    <source>
        <dbReference type="PROSITE" id="PS51083"/>
    </source>
</evidence>
<keyword evidence="4" id="KW-1185">Reference proteome</keyword>
<gene>
    <name evidence="3" type="ORF">cubi_03494</name>
</gene>
<sequence>MCKTKRSETEIPIDDNICVICGIKTGKYKFRCCVRNFCSVGCFQIHSKEECKLKSNQLNEFTKLDQNIGDRYKEIKMENSLEETEQFELTEKEKQALNSNEKLSCLLRRNPQLVEMIKFIDTSENKIEALACIMDEDSRGKNKLFAEFTELVAESLGEEFKTYKSAYDSIVSDITIRKR</sequence>
<evidence type="ECO:0000256" key="1">
    <source>
        <dbReference type="PROSITE-ProRule" id="PRU00453"/>
    </source>
</evidence>
<dbReference type="PROSITE" id="PS51083">
    <property type="entry name" value="ZF_HIT"/>
    <property type="match status" value="1"/>
</dbReference>
<proteinExistence type="predicted"/>
<dbReference type="RefSeq" id="XP_028874951.1">
    <property type="nucleotide sequence ID" value="XM_029020507.1"/>
</dbReference>
<dbReference type="GO" id="GO:0008270">
    <property type="term" value="F:zinc ion binding"/>
    <property type="evidence" value="ECO:0007669"/>
    <property type="project" value="UniProtKB-UniRule"/>
</dbReference>